<feature type="chain" id="PRO_5040744994" description="Sulfatase N-terminal domain-containing protein" evidence="5">
    <location>
        <begin position="24"/>
        <end position="506"/>
    </location>
</feature>
<keyword evidence="5" id="KW-0732">Signal</keyword>
<dbReference type="InterPro" id="IPR047115">
    <property type="entry name" value="ARSB"/>
</dbReference>
<accession>A0A9W7CFM9</accession>
<dbReference type="PANTHER" id="PTHR10342">
    <property type="entry name" value="ARYLSULFATASE"/>
    <property type="match status" value="1"/>
</dbReference>
<dbReference type="GO" id="GO:0008484">
    <property type="term" value="F:sulfuric ester hydrolase activity"/>
    <property type="evidence" value="ECO:0007669"/>
    <property type="project" value="InterPro"/>
</dbReference>
<keyword evidence="1" id="KW-0479">Metal-binding</keyword>
<evidence type="ECO:0000256" key="2">
    <source>
        <dbReference type="ARBA" id="ARBA00022837"/>
    </source>
</evidence>
<dbReference type="InterPro" id="IPR017850">
    <property type="entry name" value="Alkaline_phosphatase_core_sf"/>
</dbReference>
<dbReference type="GO" id="GO:0046872">
    <property type="term" value="F:metal ion binding"/>
    <property type="evidence" value="ECO:0007669"/>
    <property type="project" value="UniProtKB-KW"/>
</dbReference>
<evidence type="ECO:0000256" key="3">
    <source>
        <dbReference type="ARBA" id="ARBA00023180"/>
    </source>
</evidence>
<dbReference type="Gene3D" id="3.40.720.10">
    <property type="entry name" value="Alkaline Phosphatase, subunit A"/>
    <property type="match status" value="1"/>
</dbReference>
<proteinExistence type="predicted"/>
<name>A0A9W7CFM9_9STRA</name>
<dbReference type="Proteomes" id="UP001165122">
    <property type="component" value="Unassembled WGS sequence"/>
</dbReference>
<dbReference type="AlphaFoldDB" id="A0A9W7CFM9"/>
<dbReference type="OrthoDB" id="203717at2759"/>
<feature type="domain" description="Sulfatase N-terminal" evidence="6">
    <location>
        <begin position="24"/>
        <end position="351"/>
    </location>
</feature>
<evidence type="ECO:0000259" key="6">
    <source>
        <dbReference type="Pfam" id="PF00884"/>
    </source>
</evidence>
<feature type="coiled-coil region" evidence="4">
    <location>
        <begin position="443"/>
        <end position="481"/>
    </location>
</feature>
<evidence type="ECO:0000313" key="8">
    <source>
        <dbReference type="Proteomes" id="UP001165122"/>
    </source>
</evidence>
<dbReference type="InterPro" id="IPR000917">
    <property type="entry name" value="Sulfatase_N"/>
</dbReference>
<dbReference type="Gene3D" id="3.30.1120.10">
    <property type="match status" value="1"/>
</dbReference>
<keyword evidence="8" id="KW-1185">Reference proteome</keyword>
<dbReference type="PANTHER" id="PTHR10342:SF274">
    <property type="entry name" value="ARYLSULFATASE B"/>
    <property type="match status" value="1"/>
</dbReference>
<keyword evidence="2" id="KW-0106">Calcium</keyword>
<sequence>MIFTSPEMLLFALLSTLLRPVISKNVLLIVIDDLGSTDLSPTPPSLPPGSTPLLTPFLTSLYTSPNSQPLNLHTSPQCTPSRSSLLTGYTPETLGLSHYVLVNGQDLSIPLQFPLLPQYLPNHTSHLFGKWHVGHARNSYTPLERGYEIFKGYYLGSTDFFEHVNNEVCCCEEVCSPLRANSSFNQSYIDLQGYDVTLPSGYSTDIVTEDVLKVIDDYDGEKDFFLHVNFPATHSGPDGLPQYKESDVDPDLYARSPKRAGFDAMLKNLDSNIERIFKSLQDKRLLDGTLVIILSDNGGETSSGASNYPLRGEKFTYFEGGIKTPAMIINSDKMVVDRIVGMEDILPSIIDDLNHDLIVTTNTLFEGESIFKSSSREYKVLLDPVYHCGTVFYSSYKLVVNGTCGYDVIFNKPYLGGWSKPDDSYDNKPSIPKNINEVMLFNLNDDEEERVDLSEAKKDLVEEMLKVYKEREREVRGLERQSIMLGDDIEIIRPKGGGKIGPWLPD</sequence>
<evidence type="ECO:0000256" key="1">
    <source>
        <dbReference type="ARBA" id="ARBA00022723"/>
    </source>
</evidence>
<dbReference type="Pfam" id="PF00884">
    <property type="entry name" value="Sulfatase"/>
    <property type="match status" value="1"/>
</dbReference>
<comment type="caution">
    <text evidence="7">The sequence shown here is derived from an EMBL/GenBank/DDBJ whole genome shotgun (WGS) entry which is preliminary data.</text>
</comment>
<reference evidence="8" key="1">
    <citation type="journal article" date="2023" name="Commun. Biol.">
        <title>Genome analysis of Parmales, the sister group of diatoms, reveals the evolutionary specialization of diatoms from phago-mixotrophs to photoautotrophs.</title>
        <authorList>
            <person name="Ban H."/>
            <person name="Sato S."/>
            <person name="Yoshikawa S."/>
            <person name="Yamada K."/>
            <person name="Nakamura Y."/>
            <person name="Ichinomiya M."/>
            <person name="Sato N."/>
            <person name="Blanc-Mathieu R."/>
            <person name="Endo H."/>
            <person name="Kuwata A."/>
            <person name="Ogata H."/>
        </authorList>
    </citation>
    <scope>NUCLEOTIDE SEQUENCE [LARGE SCALE GENOMIC DNA]</scope>
    <source>
        <strain evidence="8">NIES 3700</strain>
    </source>
</reference>
<gene>
    <name evidence="7" type="ORF">TrLO_g15106</name>
</gene>
<dbReference type="SUPFAM" id="SSF53649">
    <property type="entry name" value="Alkaline phosphatase-like"/>
    <property type="match status" value="1"/>
</dbReference>
<evidence type="ECO:0000256" key="4">
    <source>
        <dbReference type="SAM" id="Coils"/>
    </source>
</evidence>
<dbReference type="EMBL" id="BRXW01000079">
    <property type="protein sequence ID" value="GMI04830.1"/>
    <property type="molecule type" value="Genomic_DNA"/>
</dbReference>
<organism evidence="7 8">
    <name type="scientific">Triparma laevis f. longispina</name>
    <dbReference type="NCBI Taxonomy" id="1714387"/>
    <lineage>
        <taxon>Eukaryota</taxon>
        <taxon>Sar</taxon>
        <taxon>Stramenopiles</taxon>
        <taxon>Ochrophyta</taxon>
        <taxon>Bolidophyceae</taxon>
        <taxon>Parmales</taxon>
        <taxon>Triparmaceae</taxon>
        <taxon>Triparma</taxon>
    </lineage>
</organism>
<feature type="signal peptide" evidence="5">
    <location>
        <begin position="1"/>
        <end position="23"/>
    </location>
</feature>
<keyword evidence="3" id="KW-0325">Glycoprotein</keyword>
<keyword evidence="4" id="KW-0175">Coiled coil</keyword>
<evidence type="ECO:0000256" key="5">
    <source>
        <dbReference type="SAM" id="SignalP"/>
    </source>
</evidence>
<evidence type="ECO:0000313" key="7">
    <source>
        <dbReference type="EMBL" id="GMI04830.1"/>
    </source>
</evidence>
<protein>
    <recommendedName>
        <fullName evidence="6">Sulfatase N-terminal domain-containing protein</fullName>
    </recommendedName>
</protein>